<organism evidence="5 6">
    <name type="scientific">Bionectria ochroleuca</name>
    <name type="common">Gliocladium roseum</name>
    <dbReference type="NCBI Taxonomy" id="29856"/>
    <lineage>
        <taxon>Eukaryota</taxon>
        <taxon>Fungi</taxon>
        <taxon>Dikarya</taxon>
        <taxon>Ascomycota</taxon>
        <taxon>Pezizomycotina</taxon>
        <taxon>Sordariomycetes</taxon>
        <taxon>Hypocreomycetidae</taxon>
        <taxon>Hypocreales</taxon>
        <taxon>Bionectriaceae</taxon>
        <taxon>Clonostachys</taxon>
    </lineage>
</organism>
<keyword evidence="2" id="KW-0479">Metal-binding</keyword>
<evidence type="ECO:0000313" key="5">
    <source>
        <dbReference type="EMBL" id="VUC35885.1"/>
    </source>
</evidence>
<gene>
    <name evidence="5" type="ORF">CLO192961_LOCUS429777</name>
</gene>
<evidence type="ECO:0008006" key="7">
    <source>
        <dbReference type="Google" id="ProtNLM"/>
    </source>
</evidence>
<evidence type="ECO:0000256" key="2">
    <source>
        <dbReference type="ARBA" id="ARBA00022723"/>
    </source>
</evidence>
<evidence type="ECO:0000256" key="3">
    <source>
        <dbReference type="ARBA" id="ARBA00023125"/>
    </source>
</evidence>
<comment type="subcellular location">
    <subcellularLocation>
        <location evidence="1">Nucleus</location>
    </subcellularLocation>
</comment>
<dbReference type="Proteomes" id="UP000766486">
    <property type="component" value="Unassembled WGS sequence"/>
</dbReference>
<dbReference type="PANTHER" id="PTHR46910">
    <property type="entry name" value="TRANSCRIPTION FACTOR PDR1"/>
    <property type="match status" value="1"/>
</dbReference>
<sequence>MGASSHVTLFSRISQENDKLYEPYSCGEQDDELPASGSPQLGYEAKIEVVKVAEGLKQLLSAFPAEPLCQLVTFWRATGANLALGEPLVDNCRRALSDLCSLSSGEGPLGPYVTYARSLLHNSIQPLAVSVEMDLDRFCSQFLDENTRLETVGLLFCAVIRAASEVRIFPPLYMESHRRLELVSLAAKLTNTIVEAILSIDMLNDLQLVMQYENFISHSFVFGVQSYHSFRKLGDVITSVMSLGYHETFGSSKEVPTFLINIRRVAFCRAYSADKNWAIFLGRPPRLPQKYCNLPAAICAPSLSNNEKNGLALLADQDVPQWEPDTGMSTWAETRWASICASLKEEILELFRDGRKSDCDARVSHLRRRTDEYWASLPGNFRLQESLGNHKEGPWERDFLASARLNYLHVHFLVHLLCQGSSTEPSIEFVNLSREILVLVTEVIVLRHELVCSTGTSFEWKLAHYGLPAIGILLMAMLGNRSHPEITKDVEIIRSLGIIVVGVDLGTIVHPTEPNYALLSSARKTIQKVIVGIQSRESQGLPLTDLENPEPGDHIETAFVQNQLEPWDFEFSFWENLAEHPAI</sequence>
<accession>A0ABY6UWR9</accession>
<evidence type="ECO:0000256" key="1">
    <source>
        <dbReference type="ARBA" id="ARBA00004123"/>
    </source>
</evidence>
<dbReference type="PANTHER" id="PTHR46910:SF3">
    <property type="entry name" value="HALOTOLERANCE PROTEIN 9-RELATED"/>
    <property type="match status" value="1"/>
</dbReference>
<evidence type="ECO:0000256" key="4">
    <source>
        <dbReference type="ARBA" id="ARBA00023242"/>
    </source>
</evidence>
<evidence type="ECO:0000313" key="6">
    <source>
        <dbReference type="Proteomes" id="UP000766486"/>
    </source>
</evidence>
<reference evidence="5 6" key="1">
    <citation type="submission" date="2019-06" db="EMBL/GenBank/DDBJ databases">
        <authorList>
            <person name="Broberg M."/>
        </authorList>
    </citation>
    <scope>NUCLEOTIDE SEQUENCE [LARGE SCALE GENOMIC DNA]</scope>
</reference>
<dbReference type="CDD" id="cd12148">
    <property type="entry name" value="fungal_TF_MHR"/>
    <property type="match status" value="1"/>
</dbReference>
<name>A0ABY6UWR9_BIOOC</name>
<keyword evidence="3" id="KW-0238">DNA-binding</keyword>
<keyword evidence="4" id="KW-0539">Nucleus</keyword>
<protein>
    <recommendedName>
        <fullName evidence="7">Transcription factor domain-containing protein</fullName>
    </recommendedName>
</protein>
<dbReference type="InterPro" id="IPR050987">
    <property type="entry name" value="AtrR-like"/>
</dbReference>
<comment type="caution">
    <text evidence="5">The sequence shown here is derived from an EMBL/GenBank/DDBJ whole genome shotgun (WGS) entry which is preliminary data.</text>
</comment>
<keyword evidence="6" id="KW-1185">Reference proteome</keyword>
<proteinExistence type="predicted"/>
<dbReference type="EMBL" id="CABFNS010000923">
    <property type="protein sequence ID" value="VUC35885.1"/>
    <property type="molecule type" value="Genomic_DNA"/>
</dbReference>